<gene>
    <name evidence="4" type="ORF">FHS28_003874</name>
</gene>
<evidence type="ECO:0000256" key="1">
    <source>
        <dbReference type="SAM" id="Coils"/>
    </source>
</evidence>
<accession>A0ABR6GWI1</accession>
<comment type="caution">
    <text evidence="4">The sequence shown here is derived from an EMBL/GenBank/DDBJ whole genome shotgun (WGS) entry which is preliminary data.</text>
</comment>
<feature type="coiled-coil region" evidence="1">
    <location>
        <begin position="32"/>
        <end position="80"/>
    </location>
</feature>
<keyword evidence="3" id="KW-0472">Membrane</keyword>
<evidence type="ECO:0000313" key="4">
    <source>
        <dbReference type="EMBL" id="MBB3196462.1"/>
    </source>
</evidence>
<dbReference type="Proteomes" id="UP000574369">
    <property type="component" value="Unassembled WGS sequence"/>
</dbReference>
<feature type="region of interest" description="Disordered" evidence="2">
    <location>
        <begin position="119"/>
        <end position="147"/>
    </location>
</feature>
<evidence type="ECO:0000256" key="2">
    <source>
        <dbReference type="SAM" id="MobiDB-lite"/>
    </source>
</evidence>
<dbReference type="RefSeq" id="WP_184295220.1">
    <property type="nucleotide sequence ID" value="NZ_JACHXO010000007.1"/>
</dbReference>
<keyword evidence="1" id="KW-0175">Coiled coil</keyword>
<proteinExistence type="predicted"/>
<organism evidence="4 5">
    <name type="scientific">Roseateles terrae</name>
    <dbReference type="NCBI Taxonomy" id="431060"/>
    <lineage>
        <taxon>Bacteria</taxon>
        <taxon>Pseudomonadati</taxon>
        <taxon>Pseudomonadota</taxon>
        <taxon>Betaproteobacteria</taxon>
        <taxon>Burkholderiales</taxon>
        <taxon>Sphaerotilaceae</taxon>
        <taxon>Roseateles</taxon>
    </lineage>
</organism>
<feature type="transmembrane region" description="Helical" evidence="3">
    <location>
        <begin position="6"/>
        <end position="28"/>
    </location>
</feature>
<name>A0ABR6GWI1_9BURK</name>
<keyword evidence="3" id="KW-1133">Transmembrane helix</keyword>
<keyword evidence="3" id="KW-0812">Transmembrane</keyword>
<reference evidence="4 5" key="1">
    <citation type="submission" date="2020-08" db="EMBL/GenBank/DDBJ databases">
        <title>Genomic Encyclopedia of Type Strains, Phase III (KMG-III): the genomes of soil and plant-associated and newly described type strains.</title>
        <authorList>
            <person name="Whitman W."/>
        </authorList>
    </citation>
    <scope>NUCLEOTIDE SEQUENCE [LARGE SCALE GENOMIC DNA]</scope>
    <source>
        <strain evidence="4 5">CECT 7247</strain>
    </source>
</reference>
<protein>
    <recommendedName>
        <fullName evidence="6">DUF1043 family protein</fullName>
    </recommendedName>
</protein>
<keyword evidence="5" id="KW-1185">Reference proteome</keyword>
<evidence type="ECO:0008006" key="6">
    <source>
        <dbReference type="Google" id="ProtNLM"/>
    </source>
</evidence>
<feature type="region of interest" description="Disordered" evidence="2">
    <location>
        <begin position="81"/>
        <end position="100"/>
    </location>
</feature>
<evidence type="ECO:0000313" key="5">
    <source>
        <dbReference type="Proteomes" id="UP000574369"/>
    </source>
</evidence>
<sequence>MEIGQAWSIVAGAVGGAAVVGLGASLWWQRRLGKARNLIEQLKASRDLLNQQNSQARRQIEQLQLEMGELRLIAERVRRRAANTVSPPDTLGPPLEPRVASPLAPQAMAMTARVAQGGGAAFLPTQHEELDDNSGFAPTQIDRSRGR</sequence>
<evidence type="ECO:0000256" key="3">
    <source>
        <dbReference type="SAM" id="Phobius"/>
    </source>
</evidence>
<dbReference type="EMBL" id="JACHXO010000007">
    <property type="protein sequence ID" value="MBB3196462.1"/>
    <property type="molecule type" value="Genomic_DNA"/>
</dbReference>